<keyword evidence="3" id="KW-1185">Reference proteome</keyword>
<dbReference type="RefSeq" id="XP_044659293.1">
    <property type="nucleotide sequence ID" value="XM_044803358.1"/>
</dbReference>
<comment type="caution">
    <text evidence="2">The sequence shown here is derived from an EMBL/GenBank/DDBJ whole genome shotgun (WGS) entry which is preliminary data.</text>
</comment>
<proteinExistence type="predicted"/>
<feature type="coiled-coil region" evidence="1">
    <location>
        <begin position="17"/>
        <end position="51"/>
    </location>
</feature>
<sequence>MGDETNLDVIRTLNTQHDKVHNKLSAVEAKIARLEEKRKRLQPTRDRLRKKIRKWHRRRPFAPFVRLPLEIREMIYACYVDIDLSSHVAYNMKMALVSKPIREEFLSWLGWNRPLFWCDVTPTMVNAFECYGRSRYVEQRAWARVPAQMLNRVRKIDIGNIPPPGICTLLVASGEMRLNRPRTPPGRPLSRIEMRWDALQLVAAMIAKQGTGLQRSHLMWISAALRGEQSLADLEAEMQYEIDNGPRLRTVVDHFTEKAWTRFLYLTRHCITLPRCR</sequence>
<protein>
    <submittedName>
        <fullName evidence="2">Uncharacterized protein</fullName>
    </submittedName>
</protein>
<reference evidence="2 3" key="1">
    <citation type="submission" date="2021-01" db="EMBL/GenBank/DDBJ databases">
        <title>Cercospora kikuchii MAFF 305040 whole genome shotgun sequence.</title>
        <authorList>
            <person name="Kashiwa T."/>
            <person name="Suzuki T."/>
        </authorList>
    </citation>
    <scope>NUCLEOTIDE SEQUENCE [LARGE SCALE GENOMIC DNA]</scope>
    <source>
        <strain evidence="2 3">MAFF 305040</strain>
    </source>
</reference>
<dbReference type="Proteomes" id="UP000825890">
    <property type="component" value="Unassembled WGS sequence"/>
</dbReference>
<dbReference type="GeneID" id="68293568"/>
<dbReference type="EMBL" id="BOLY01000005">
    <property type="protein sequence ID" value="GIZ44806.1"/>
    <property type="molecule type" value="Genomic_DNA"/>
</dbReference>
<gene>
    <name evidence="2" type="ORF">CKM354_000799300</name>
</gene>
<name>A0A9P3FEV7_9PEZI</name>
<accession>A0A9P3FEV7</accession>
<evidence type="ECO:0000313" key="3">
    <source>
        <dbReference type="Proteomes" id="UP000825890"/>
    </source>
</evidence>
<dbReference type="OrthoDB" id="3643962at2759"/>
<dbReference type="AlphaFoldDB" id="A0A9P3FEV7"/>
<evidence type="ECO:0000256" key="1">
    <source>
        <dbReference type="SAM" id="Coils"/>
    </source>
</evidence>
<keyword evidence="1" id="KW-0175">Coiled coil</keyword>
<organism evidence="2 3">
    <name type="scientific">Cercospora kikuchii</name>
    <dbReference type="NCBI Taxonomy" id="84275"/>
    <lineage>
        <taxon>Eukaryota</taxon>
        <taxon>Fungi</taxon>
        <taxon>Dikarya</taxon>
        <taxon>Ascomycota</taxon>
        <taxon>Pezizomycotina</taxon>
        <taxon>Dothideomycetes</taxon>
        <taxon>Dothideomycetidae</taxon>
        <taxon>Mycosphaerellales</taxon>
        <taxon>Mycosphaerellaceae</taxon>
        <taxon>Cercospora</taxon>
    </lineage>
</organism>
<evidence type="ECO:0000313" key="2">
    <source>
        <dbReference type="EMBL" id="GIZ44806.1"/>
    </source>
</evidence>